<dbReference type="AlphaFoldDB" id="A0AAN6K3P5"/>
<gene>
    <name evidence="1" type="ORF">LTR91_020682</name>
</gene>
<evidence type="ECO:0000313" key="2">
    <source>
        <dbReference type="Proteomes" id="UP001175353"/>
    </source>
</evidence>
<comment type="caution">
    <text evidence="1">The sequence shown here is derived from an EMBL/GenBank/DDBJ whole genome shotgun (WGS) entry which is preliminary data.</text>
</comment>
<dbReference type="Proteomes" id="UP001175353">
    <property type="component" value="Unassembled WGS sequence"/>
</dbReference>
<sequence>MADAPASFCQRLGGRWIREDMTTLLIRSWTTPAVRHLHDILIGSAGPRLERAVASPSCRHSRTSHVDETGLPAIAKQPQEAFKRTGVADEHLLLVQFGRSRQSGDGLIRQMQSKRMAQYHRVDIHFAQDLLDQRRNLVNRAVKVE</sequence>
<organism evidence="1 2">
    <name type="scientific">Friedmanniomyces endolithicus</name>
    <dbReference type="NCBI Taxonomy" id="329885"/>
    <lineage>
        <taxon>Eukaryota</taxon>
        <taxon>Fungi</taxon>
        <taxon>Dikarya</taxon>
        <taxon>Ascomycota</taxon>
        <taxon>Pezizomycotina</taxon>
        <taxon>Dothideomycetes</taxon>
        <taxon>Dothideomycetidae</taxon>
        <taxon>Mycosphaerellales</taxon>
        <taxon>Teratosphaeriaceae</taxon>
        <taxon>Friedmanniomyces</taxon>
    </lineage>
</organism>
<name>A0AAN6K3P5_9PEZI</name>
<dbReference type="EMBL" id="JAUJLE010000346">
    <property type="protein sequence ID" value="KAK0959745.1"/>
    <property type="molecule type" value="Genomic_DNA"/>
</dbReference>
<accession>A0AAN6K3P5</accession>
<protein>
    <submittedName>
        <fullName evidence="1">Uncharacterized protein</fullName>
    </submittedName>
</protein>
<keyword evidence="2" id="KW-1185">Reference proteome</keyword>
<reference evidence="1" key="1">
    <citation type="submission" date="2023-06" db="EMBL/GenBank/DDBJ databases">
        <title>Black Yeasts Isolated from many extreme environments.</title>
        <authorList>
            <person name="Coleine C."/>
            <person name="Stajich J.E."/>
            <person name="Selbmann L."/>
        </authorList>
    </citation>
    <scope>NUCLEOTIDE SEQUENCE</scope>
    <source>
        <strain evidence="1">CCFEE 5200</strain>
    </source>
</reference>
<proteinExistence type="predicted"/>
<evidence type="ECO:0000313" key="1">
    <source>
        <dbReference type="EMBL" id="KAK0959745.1"/>
    </source>
</evidence>